<gene>
    <name evidence="1" type="ORF">NCTC5047_02367</name>
</gene>
<proteinExistence type="predicted"/>
<dbReference type="Proteomes" id="UP000254340">
    <property type="component" value="Unassembled WGS sequence"/>
</dbReference>
<dbReference type="AlphaFoldDB" id="A0A377XHY3"/>
<name>A0A377XHY3_KLEPN</name>
<reference evidence="1 2" key="1">
    <citation type="submission" date="2018-06" db="EMBL/GenBank/DDBJ databases">
        <authorList>
            <consortium name="Pathogen Informatics"/>
            <person name="Doyle S."/>
        </authorList>
    </citation>
    <scope>NUCLEOTIDE SEQUENCE [LARGE SCALE GENOMIC DNA]</scope>
    <source>
        <strain evidence="1 2">NCTC5047</strain>
    </source>
</reference>
<protein>
    <submittedName>
        <fullName evidence="1">Uncharacterized protein</fullName>
    </submittedName>
</protein>
<organism evidence="1 2">
    <name type="scientific">Klebsiella pneumoniae</name>
    <dbReference type="NCBI Taxonomy" id="573"/>
    <lineage>
        <taxon>Bacteria</taxon>
        <taxon>Pseudomonadati</taxon>
        <taxon>Pseudomonadota</taxon>
        <taxon>Gammaproteobacteria</taxon>
        <taxon>Enterobacterales</taxon>
        <taxon>Enterobacteriaceae</taxon>
        <taxon>Klebsiella/Raoultella group</taxon>
        <taxon>Klebsiella</taxon>
        <taxon>Klebsiella pneumoniae complex</taxon>
    </lineage>
</organism>
<evidence type="ECO:0000313" key="2">
    <source>
        <dbReference type="Proteomes" id="UP000254340"/>
    </source>
</evidence>
<evidence type="ECO:0000313" key="1">
    <source>
        <dbReference type="EMBL" id="STT79990.1"/>
    </source>
</evidence>
<sequence length="68" mass="7508">MKSNSIFFSSSRTLSDAFASQSVFIPGLGSRENVEIFRALIFNQRLVQCGIALNDVDEIINDADVRSP</sequence>
<dbReference type="EMBL" id="UGLH01000005">
    <property type="protein sequence ID" value="STT79990.1"/>
    <property type="molecule type" value="Genomic_DNA"/>
</dbReference>
<accession>A0A377XHY3</accession>